<name>A0A4R6NZ59_NOCIG</name>
<accession>A0A4R6NZ59</accession>
<dbReference type="EMBL" id="SNXK01000012">
    <property type="protein sequence ID" value="TDP29833.1"/>
    <property type="molecule type" value="Genomic_DNA"/>
</dbReference>
<protein>
    <submittedName>
        <fullName evidence="1">Uncharacterized protein</fullName>
    </submittedName>
</protein>
<evidence type="ECO:0000313" key="1">
    <source>
        <dbReference type="EMBL" id="TDP29833.1"/>
    </source>
</evidence>
<evidence type="ECO:0000313" key="2">
    <source>
        <dbReference type="Proteomes" id="UP000295087"/>
    </source>
</evidence>
<dbReference type="RefSeq" id="WP_255284045.1">
    <property type="nucleotide sequence ID" value="NZ_SNXK01000012.1"/>
</dbReference>
<sequence>MVTTDPHPTCGHEDCDTWLDTTTGEHVTYCSFAPETALEVAA</sequence>
<keyword evidence="2" id="KW-1185">Reference proteome</keyword>
<organism evidence="1 2">
    <name type="scientific">Nocardia ignorata</name>
    <dbReference type="NCBI Taxonomy" id="145285"/>
    <lineage>
        <taxon>Bacteria</taxon>
        <taxon>Bacillati</taxon>
        <taxon>Actinomycetota</taxon>
        <taxon>Actinomycetes</taxon>
        <taxon>Mycobacteriales</taxon>
        <taxon>Nocardiaceae</taxon>
        <taxon>Nocardia</taxon>
    </lineage>
</organism>
<dbReference type="AlphaFoldDB" id="A0A4R6NZ59"/>
<reference evidence="1 2" key="1">
    <citation type="submission" date="2019-03" db="EMBL/GenBank/DDBJ databases">
        <title>Genomic Encyclopedia of Type Strains, Phase IV (KMG-IV): sequencing the most valuable type-strain genomes for metagenomic binning, comparative biology and taxonomic classification.</title>
        <authorList>
            <person name="Goeker M."/>
        </authorList>
    </citation>
    <scope>NUCLEOTIDE SEQUENCE [LARGE SCALE GENOMIC DNA]</scope>
    <source>
        <strain evidence="1 2">DSM 44496</strain>
    </source>
</reference>
<gene>
    <name evidence="1" type="ORF">DFR75_112101</name>
</gene>
<comment type="caution">
    <text evidence="1">The sequence shown here is derived from an EMBL/GenBank/DDBJ whole genome shotgun (WGS) entry which is preliminary data.</text>
</comment>
<dbReference type="Proteomes" id="UP000295087">
    <property type="component" value="Unassembled WGS sequence"/>
</dbReference>
<proteinExistence type="predicted"/>